<gene>
    <name evidence="3" type="ORF">FOL47_007656</name>
</gene>
<evidence type="ECO:0000256" key="1">
    <source>
        <dbReference type="SAM" id="Coils"/>
    </source>
</evidence>
<organism evidence="3 4">
    <name type="scientific">Perkinsus chesapeaki</name>
    <name type="common">Clam parasite</name>
    <name type="synonym">Perkinsus andrewsi</name>
    <dbReference type="NCBI Taxonomy" id="330153"/>
    <lineage>
        <taxon>Eukaryota</taxon>
        <taxon>Sar</taxon>
        <taxon>Alveolata</taxon>
        <taxon>Perkinsozoa</taxon>
        <taxon>Perkinsea</taxon>
        <taxon>Perkinsida</taxon>
        <taxon>Perkinsidae</taxon>
        <taxon>Perkinsus</taxon>
    </lineage>
</organism>
<dbReference type="Proteomes" id="UP000591131">
    <property type="component" value="Unassembled WGS sequence"/>
</dbReference>
<feature type="coiled-coil region" evidence="1">
    <location>
        <begin position="150"/>
        <end position="254"/>
    </location>
</feature>
<sequence length="407" mass="45652">MFPPPPQHQQQQSYLATVNSLPPPTPGARPDPAVFWPSLFPAPSLVIPRTSFTSSFTSRPQTVRMDSTTTVVDSYCPSDTHRSQGLSERTVVKVEAVGPATVPSSSAEKKLEQMEKESHGTSSASNVAEPASTTTSGRVAGSDVLEDKVANKLNTELEELLKEARRSEERYDCIKLEIDTLRDLNRSRNGLIEEAKKLVHALREELLDKEISLRQLQNEKEQLELDLRLIDDDARFIEEELARLQARAERAQAEADAKMVCEELAKLKSGLANVFDEDGSEDDNDDDEEYEESGSSSENEEDDDDSYEEDDSSNEGVDDDDDDSQEMTVQKNREQFFEMMMELEQLKMEAQAAEQLDKLAEALKIDESKKLKAFEAKLKDYSGQANENDGTKEKWVTCLLLETSLIE</sequence>
<feature type="region of interest" description="Disordered" evidence="2">
    <location>
        <begin position="98"/>
        <end position="142"/>
    </location>
</feature>
<feature type="region of interest" description="Disordered" evidence="2">
    <location>
        <begin position="272"/>
        <end position="334"/>
    </location>
</feature>
<dbReference type="AlphaFoldDB" id="A0A7J6MV83"/>
<feature type="compositionally biased region" description="Acidic residues" evidence="2">
    <location>
        <begin position="275"/>
        <end position="325"/>
    </location>
</feature>
<evidence type="ECO:0000256" key="2">
    <source>
        <dbReference type="SAM" id="MobiDB-lite"/>
    </source>
</evidence>
<protein>
    <submittedName>
        <fullName evidence="3">Uncharacterized protein</fullName>
    </submittedName>
</protein>
<accession>A0A7J6MV83</accession>
<name>A0A7J6MV83_PERCH</name>
<evidence type="ECO:0000313" key="4">
    <source>
        <dbReference type="Proteomes" id="UP000591131"/>
    </source>
</evidence>
<evidence type="ECO:0000313" key="3">
    <source>
        <dbReference type="EMBL" id="KAF4675518.1"/>
    </source>
</evidence>
<comment type="caution">
    <text evidence="3">The sequence shown here is derived from an EMBL/GenBank/DDBJ whole genome shotgun (WGS) entry which is preliminary data.</text>
</comment>
<proteinExistence type="predicted"/>
<feature type="compositionally biased region" description="Polar residues" evidence="2">
    <location>
        <begin position="120"/>
        <end position="137"/>
    </location>
</feature>
<keyword evidence="4" id="KW-1185">Reference proteome</keyword>
<keyword evidence="1" id="KW-0175">Coiled coil</keyword>
<feature type="region of interest" description="Disordered" evidence="2">
    <location>
        <begin position="1"/>
        <end position="30"/>
    </location>
</feature>
<dbReference type="OrthoDB" id="444865at2759"/>
<feature type="compositionally biased region" description="Basic and acidic residues" evidence="2">
    <location>
        <begin position="107"/>
        <end position="119"/>
    </location>
</feature>
<reference evidence="3 4" key="1">
    <citation type="submission" date="2020-04" db="EMBL/GenBank/DDBJ databases">
        <title>Perkinsus chesapeaki whole genome sequence.</title>
        <authorList>
            <person name="Bogema D.R."/>
        </authorList>
    </citation>
    <scope>NUCLEOTIDE SEQUENCE [LARGE SCALE GENOMIC DNA]</scope>
    <source>
        <strain evidence="3">ATCC PRA-425</strain>
    </source>
</reference>
<dbReference type="EMBL" id="JAAPAO010000046">
    <property type="protein sequence ID" value="KAF4675518.1"/>
    <property type="molecule type" value="Genomic_DNA"/>
</dbReference>